<sequence>MRTLYFPIGIILAWCCFQAAAVTTSNGKPTGTWTYYSTTFTTITPVTTTSVIGRSRVVIQTTVTDPKVYTITTTRGFLAGTKKFYTSTVTKTVGPTNPVRTYVPLGPGFTPIRSQFAYTAPVEVVRSTSTVTTTGLEYSLIDTLTTTQTTIIRKTTTVADPTATPTPSTYFLFGVTTITTTKTLPATVSTFAACETGSGNYANIYPWGKAMDIVKPDDFGEKYGLVYSLQPSHETYFTKNYDLTNAKDCCNLALSYPLSAFGSWQSKDSFGRSNVCYIFFVQSQSVCDPSAVQYSFVDAEYDPWENSTYSVFNGVCGRATPDHHGRQYYINGGAYEPEQS</sequence>
<evidence type="ECO:0000313" key="3">
    <source>
        <dbReference type="RefSeq" id="XP_033462178.1"/>
    </source>
</evidence>
<proteinExistence type="predicted"/>
<organism evidence="3">
    <name type="scientific">Dissoconium aciculare CBS 342.82</name>
    <dbReference type="NCBI Taxonomy" id="1314786"/>
    <lineage>
        <taxon>Eukaryota</taxon>
        <taxon>Fungi</taxon>
        <taxon>Dikarya</taxon>
        <taxon>Ascomycota</taxon>
        <taxon>Pezizomycotina</taxon>
        <taxon>Dothideomycetes</taxon>
        <taxon>Dothideomycetidae</taxon>
        <taxon>Mycosphaerellales</taxon>
        <taxon>Dissoconiaceae</taxon>
        <taxon>Dissoconium</taxon>
    </lineage>
</organism>
<protein>
    <recommendedName>
        <fullName evidence="4">Apple domain-containing protein</fullName>
    </recommendedName>
</protein>
<dbReference type="AlphaFoldDB" id="A0A6J3ME64"/>
<dbReference type="Proteomes" id="UP000504637">
    <property type="component" value="Unplaced"/>
</dbReference>
<evidence type="ECO:0000256" key="1">
    <source>
        <dbReference type="SAM" id="SignalP"/>
    </source>
</evidence>
<accession>A0A6J3ME64</accession>
<name>A0A6J3ME64_9PEZI</name>
<evidence type="ECO:0008006" key="4">
    <source>
        <dbReference type="Google" id="ProtNLM"/>
    </source>
</evidence>
<gene>
    <name evidence="3" type="ORF">K489DRAFT_150049</name>
</gene>
<evidence type="ECO:0000313" key="2">
    <source>
        <dbReference type="Proteomes" id="UP000504637"/>
    </source>
</evidence>
<reference evidence="3" key="1">
    <citation type="submission" date="2020-01" db="EMBL/GenBank/DDBJ databases">
        <authorList>
            <consortium name="DOE Joint Genome Institute"/>
            <person name="Haridas S."/>
            <person name="Albert R."/>
            <person name="Binder M."/>
            <person name="Bloem J."/>
            <person name="Labutti K."/>
            <person name="Salamov A."/>
            <person name="Andreopoulos B."/>
            <person name="Baker S.E."/>
            <person name="Barry K."/>
            <person name="Bills G."/>
            <person name="Bluhm B.H."/>
            <person name="Cannon C."/>
            <person name="Castanera R."/>
            <person name="Culley D.E."/>
            <person name="Daum C."/>
            <person name="Ezra D."/>
            <person name="Gonzalez J.B."/>
            <person name="Henrissat B."/>
            <person name="Kuo A."/>
            <person name="Liang C."/>
            <person name="Lipzen A."/>
            <person name="Lutzoni F."/>
            <person name="Magnuson J."/>
            <person name="Mondo S."/>
            <person name="Nolan M."/>
            <person name="Ohm R."/>
            <person name="Pangilinan J."/>
            <person name="Park H.-J."/>
            <person name="Ramirez L."/>
            <person name="Alfaro M."/>
            <person name="Sun H."/>
            <person name="Tritt A."/>
            <person name="Yoshinaga Y."/>
            <person name="Zwiers L.-H."/>
            <person name="Turgeon B.G."/>
            <person name="Goodwin S.B."/>
            <person name="Spatafora J.W."/>
            <person name="Crous P.W."/>
            <person name="Grigoriev I.V."/>
        </authorList>
    </citation>
    <scope>NUCLEOTIDE SEQUENCE</scope>
    <source>
        <strain evidence="3">CBS 342.82</strain>
    </source>
</reference>
<keyword evidence="1" id="KW-0732">Signal</keyword>
<reference evidence="3" key="3">
    <citation type="submission" date="2025-08" db="UniProtKB">
        <authorList>
            <consortium name="RefSeq"/>
        </authorList>
    </citation>
    <scope>IDENTIFICATION</scope>
    <source>
        <strain evidence="3">CBS 342.82</strain>
    </source>
</reference>
<dbReference type="RefSeq" id="XP_033462178.1">
    <property type="nucleotide sequence ID" value="XM_033599215.1"/>
</dbReference>
<keyword evidence="2" id="KW-1185">Reference proteome</keyword>
<feature type="signal peptide" evidence="1">
    <location>
        <begin position="1"/>
        <end position="21"/>
    </location>
</feature>
<dbReference type="GeneID" id="54357014"/>
<reference evidence="3" key="2">
    <citation type="submission" date="2020-04" db="EMBL/GenBank/DDBJ databases">
        <authorList>
            <consortium name="NCBI Genome Project"/>
        </authorList>
    </citation>
    <scope>NUCLEOTIDE SEQUENCE</scope>
    <source>
        <strain evidence="3">CBS 342.82</strain>
    </source>
</reference>
<feature type="chain" id="PRO_5026904779" description="Apple domain-containing protein" evidence="1">
    <location>
        <begin position="22"/>
        <end position="340"/>
    </location>
</feature>